<keyword evidence="2" id="KW-0444">Lipid biosynthesis</keyword>
<keyword evidence="4" id="KW-0443">Lipid metabolism</keyword>
<feature type="domain" description="Phospholipid/glycerol acyltransferase" evidence="8">
    <location>
        <begin position="137"/>
        <end position="249"/>
    </location>
</feature>
<name>A0A3N4GHD3_9ACTN</name>
<dbReference type="GO" id="GO:0003841">
    <property type="term" value="F:1-acylglycerol-3-phosphate O-acyltransferase activity"/>
    <property type="evidence" value="ECO:0007669"/>
    <property type="project" value="TreeGrafter"/>
</dbReference>
<dbReference type="PANTHER" id="PTHR10434">
    <property type="entry name" value="1-ACYL-SN-GLYCEROL-3-PHOSPHATE ACYLTRANSFERASE"/>
    <property type="match status" value="1"/>
</dbReference>
<comment type="pathway">
    <text evidence="1">Lipid metabolism.</text>
</comment>
<keyword evidence="3 9" id="KW-0808">Transferase</keyword>
<evidence type="ECO:0000256" key="1">
    <source>
        <dbReference type="ARBA" id="ARBA00005189"/>
    </source>
</evidence>
<feature type="transmembrane region" description="Helical" evidence="7">
    <location>
        <begin position="79"/>
        <end position="98"/>
    </location>
</feature>
<evidence type="ECO:0000256" key="6">
    <source>
        <dbReference type="SAM" id="MobiDB-lite"/>
    </source>
</evidence>
<evidence type="ECO:0000256" key="4">
    <source>
        <dbReference type="ARBA" id="ARBA00023098"/>
    </source>
</evidence>
<dbReference type="EMBL" id="RKMH01000006">
    <property type="protein sequence ID" value="RPA62263.1"/>
    <property type="molecule type" value="Genomic_DNA"/>
</dbReference>
<evidence type="ECO:0000256" key="7">
    <source>
        <dbReference type="SAM" id="Phobius"/>
    </source>
</evidence>
<dbReference type="SUPFAM" id="SSF69593">
    <property type="entry name" value="Glycerol-3-phosphate (1)-acyltransferase"/>
    <property type="match status" value="1"/>
</dbReference>
<dbReference type="AlphaFoldDB" id="A0A3N4GHD3"/>
<dbReference type="Pfam" id="PF01553">
    <property type="entry name" value="Acyltransferase"/>
    <property type="match status" value="1"/>
</dbReference>
<dbReference type="PANTHER" id="PTHR10434:SF64">
    <property type="entry name" value="1-ACYL-SN-GLYCEROL-3-PHOSPHATE ACYLTRANSFERASE-RELATED"/>
    <property type="match status" value="1"/>
</dbReference>
<comment type="caution">
    <text evidence="9">The sequence shown here is derived from an EMBL/GenBank/DDBJ whole genome shotgun (WGS) entry which is preliminary data.</text>
</comment>
<reference evidence="9 10" key="1">
    <citation type="submission" date="2018-11" db="EMBL/GenBank/DDBJ databases">
        <title>Draft genome sequence of Gordonia sp. RS15-1S isolated from rice stems.</title>
        <authorList>
            <person name="Muangham S."/>
        </authorList>
    </citation>
    <scope>NUCLEOTIDE SEQUENCE [LARGE SCALE GENOMIC DNA]</scope>
    <source>
        <strain evidence="9 10">RS15-1S</strain>
    </source>
</reference>
<proteinExistence type="predicted"/>
<keyword evidence="7" id="KW-0812">Transmembrane</keyword>
<evidence type="ECO:0000259" key="8">
    <source>
        <dbReference type="SMART" id="SM00563"/>
    </source>
</evidence>
<dbReference type="OrthoDB" id="5184723at2"/>
<organism evidence="9 10">
    <name type="scientific">Gordonia oryzae</name>
    <dbReference type="NCBI Taxonomy" id="2487349"/>
    <lineage>
        <taxon>Bacteria</taxon>
        <taxon>Bacillati</taxon>
        <taxon>Actinomycetota</taxon>
        <taxon>Actinomycetes</taxon>
        <taxon>Mycobacteriales</taxon>
        <taxon>Gordoniaceae</taxon>
        <taxon>Gordonia</taxon>
    </lineage>
</organism>
<evidence type="ECO:0000256" key="3">
    <source>
        <dbReference type="ARBA" id="ARBA00022679"/>
    </source>
</evidence>
<evidence type="ECO:0000313" key="10">
    <source>
        <dbReference type="Proteomes" id="UP000267536"/>
    </source>
</evidence>
<accession>A0A3N4GHD3</accession>
<evidence type="ECO:0000256" key="5">
    <source>
        <dbReference type="ARBA" id="ARBA00023315"/>
    </source>
</evidence>
<evidence type="ECO:0000256" key="2">
    <source>
        <dbReference type="ARBA" id="ARBA00022516"/>
    </source>
</evidence>
<sequence length="357" mass="37708">MTAAVGVRATFEDPRTEPGTAESHPAASPELDQSAGLVSTPAHTEVEVKHAWYPTSPCGSHCLDDAGPRVGRIVVALRIARLVATAVMIGLVGLMATVTPRLVRRAYLRWAARELLRAIGIRVTIDDRRPFPSRARGLIVANHISYLDILAIAVVQPAHFVAKSEVAAMPGISTLARRLGVISIDRGSLRTLPTVISEAVAGLERDSSVAVFPEGTTWCGRAQGGFRPAFFQSALDAGVPILPIGIAFSAAGIPTAEPGFIGDDGPADTLARVLRMRAVAVEVSLYEPQLPVGDRRTMAARCEQLIGSASRSDEASIRHQGSTNTYEVLTAVRGLTLLSPGPEGAAAASARCHPRRS</sequence>
<keyword evidence="5 9" id="KW-0012">Acyltransferase</keyword>
<dbReference type="Proteomes" id="UP000267536">
    <property type="component" value="Unassembled WGS sequence"/>
</dbReference>
<dbReference type="InterPro" id="IPR002123">
    <property type="entry name" value="Plipid/glycerol_acylTrfase"/>
</dbReference>
<feature type="region of interest" description="Disordered" evidence="6">
    <location>
        <begin position="1"/>
        <end position="34"/>
    </location>
</feature>
<dbReference type="GO" id="GO:0006654">
    <property type="term" value="P:phosphatidic acid biosynthetic process"/>
    <property type="evidence" value="ECO:0007669"/>
    <property type="project" value="TreeGrafter"/>
</dbReference>
<keyword evidence="7" id="KW-0472">Membrane</keyword>
<protein>
    <submittedName>
        <fullName evidence="9">1-acyl-sn-glycerol-3-phosphate acyltransferase</fullName>
    </submittedName>
</protein>
<dbReference type="CDD" id="cd07989">
    <property type="entry name" value="LPLAT_AGPAT-like"/>
    <property type="match status" value="1"/>
</dbReference>
<dbReference type="RefSeq" id="WP_123928712.1">
    <property type="nucleotide sequence ID" value="NZ_JBPSDP010000005.1"/>
</dbReference>
<keyword evidence="7" id="KW-1133">Transmembrane helix</keyword>
<evidence type="ECO:0000313" key="9">
    <source>
        <dbReference type="EMBL" id="RPA62263.1"/>
    </source>
</evidence>
<keyword evidence="10" id="KW-1185">Reference proteome</keyword>
<dbReference type="SMART" id="SM00563">
    <property type="entry name" value="PlsC"/>
    <property type="match status" value="1"/>
</dbReference>
<gene>
    <name evidence="9" type="ORF">EF294_09640</name>
</gene>